<dbReference type="Gene3D" id="3.40.190.100">
    <property type="entry name" value="Glycine betaine-binding periplasmic protein, domain 2"/>
    <property type="match status" value="1"/>
</dbReference>
<evidence type="ECO:0000256" key="3">
    <source>
        <dbReference type="ARBA" id="ARBA00022475"/>
    </source>
</evidence>
<proteinExistence type="predicted"/>
<dbReference type="PANTHER" id="PTHR47737:SF1">
    <property type="entry name" value="GLYCINE BETAINE_PROLINE BETAINE TRANSPORT SYSTEM PERMEASE PROTEIN PROW"/>
    <property type="match status" value="1"/>
</dbReference>
<feature type="chain" id="PRO_5017442910" evidence="5">
    <location>
        <begin position="23"/>
        <end position="291"/>
    </location>
</feature>
<dbReference type="Gene3D" id="3.10.105.10">
    <property type="entry name" value="Dipeptide-binding Protein, Domain 3"/>
    <property type="match status" value="2"/>
</dbReference>
<sequence>MNKKWTAIIAASSVLFVTGCNAAEKTDGEEKEAIELVYVAWESEVASNHVIKEALEQAGVDVTLTTVEQGIMWSSVAEGKADGFVAAWLPNDMKSDYETYGDKVEDLGANLEGAKTGLAVPAYMDIESIADLHSDVVTEITGIDAGAGIMTTTEEVVEAYGLEGITLIASTDAMMTAQLDSDYQKEEPIVITAWQPHWKFQSYDLKFLEDPKGIYEANGEIRTMVRHGLKEDAPISYKVLDQFYWTPEEMNEVMLLMEEDGLTPEEAAKKWVNDNQARVDEWLVGIKESAA</sequence>
<organism evidence="7 8">
    <name type="scientific">Shouchella lonarensis</name>
    <dbReference type="NCBI Taxonomy" id="1464122"/>
    <lineage>
        <taxon>Bacteria</taxon>
        <taxon>Bacillati</taxon>
        <taxon>Bacillota</taxon>
        <taxon>Bacilli</taxon>
        <taxon>Bacillales</taxon>
        <taxon>Bacillaceae</taxon>
        <taxon>Shouchella</taxon>
    </lineage>
</organism>
<dbReference type="GO" id="GO:0005275">
    <property type="term" value="F:amine transmembrane transporter activity"/>
    <property type="evidence" value="ECO:0007669"/>
    <property type="project" value="TreeGrafter"/>
</dbReference>
<evidence type="ECO:0000313" key="8">
    <source>
        <dbReference type="Proteomes" id="UP000242662"/>
    </source>
</evidence>
<evidence type="ECO:0000256" key="2">
    <source>
        <dbReference type="ARBA" id="ARBA00022448"/>
    </source>
</evidence>
<evidence type="ECO:0000256" key="5">
    <source>
        <dbReference type="SAM" id="SignalP"/>
    </source>
</evidence>
<dbReference type="STRING" id="1464122.SAMN05421737_101102"/>
<dbReference type="PANTHER" id="PTHR47737">
    <property type="entry name" value="GLYCINE BETAINE/PROLINE BETAINE TRANSPORT SYSTEM PERMEASE PROTEIN PROW"/>
    <property type="match status" value="1"/>
</dbReference>
<gene>
    <name evidence="7" type="ORF">SAMN05421737_101102</name>
</gene>
<evidence type="ECO:0000256" key="1">
    <source>
        <dbReference type="ARBA" id="ARBA00004236"/>
    </source>
</evidence>
<dbReference type="GO" id="GO:0031460">
    <property type="term" value="P:glycine betaine transport"/>
    <property type="evidence" value="ECO:0007669"/>
    <property type="project" value="TreeGrafter"/>
</dbReference>
<dbReference type="Proteomes" id="UP000242662">
    <property type="component" value="Unassembled WGS sequence"/>
</dbReference>
<keyword evidence="4" id="KW-0472">Membrane</keyword>
<comment type="subcellular location">
    <subcellularLocation>
        <location evidence="1">Cell membrane</location>
    </subcellularLocation>
</comment>
<dbReference type="PROSITE" id="PS51257">
    <property type="entry name" value="PROKAR_LIPOPROTEIN"/>
    <property type="match status" value="1"/>
</dbReference>
<keyword evidence="2" id="KW-0813">Transport</keyword>
<dbReference type="RefSeq" id="WP_090774352.1">
    <property type="nucleotide sequence ID" value="NZ_FMYM01000001.1"/>
</dbReference>
<dbReference type="AlphaFoldDB" id="A0A1G6GI83"/>
<dbReference type="EMBL" id="FMYM01000001">
    <property type="protein sequence ID" value="SDB81721.1"/>
    <property type="molecule type" value="Genomic_DNA"/>
</dbReference>
<feature type="signal peptide" evidence="5">
    <location>
        <begin position="1"/>
        <end position="22"/>
    </location>
</feature>
<reference evidence="8" key="1">
    <citation type="submission" date="2016-09" db="EMBL/GenBank/DDBJ databases">
        <authorList>
            <person name="Varghese N."/>
            <person name="Submissions S."/>
        </authorList>
    </citation>
    <scope>NUCLEOTIDE SEQUENCE [LARGE SCALE GENOMIC DNA]</scope>
    <source>
        <strain evidence="8">25nlg</strain>
    </source>
</reference>
<dbReference type="GO" id="GO:0015871">
    <property type="term" value="P:choline transport"/>
    <property type="evidence" value="ECO:0007669"/>
    <property type="project" value="TreeGrafter"/>
</dbReference>
<protein>
    <submittedName>
        <fullName evidence="7">Glycine betaine/proline transport system substrate-binding protein</fullName>
    </submittedName>
</protein>
<evidence type="ECO:0000313" key="7">
    <source>
        <dbReference type="EMBL" id="SDB81721.1"/>
    </source>
</evidence>
<dbReference type="InterPro" id="IPR007210">
    <property type="entry name" value="ABC_Gly_betaine_transp_sub-bd"/>
</dbReference>
<keyword evidence="8" id="KW-1185">Reference proteome</keyword>
<evidence type="ECO:0000256" key="4">
    <source>
        <dbReference type="ARBA" id="ARBA00023136"/>
    </source>
</evidence>
<keyword evidence="5" id="KW-0732">Signal</keyword>
<dbReference type="GO" id="GO:0043190">
    <property type="term" value="C:ATP-binding cassette (ABC) transporter complex"/>
    <property type="evidence" value="ECO:0007669"/>
    <property type="project" value="InterPro"/>
</dbReference>
<dbReference type="GO" id="GO:0015226">
    <property type="term" value="F:carnitine transmembrane transporter activity"/>
    <property type="evidence" value="ECO:0007669"/>
    <property type="project" value="TreeGrafter"/>
</dbReference>
<dbReference type="Pfam" id="PF04069">
    <property type="entry name" value="OpuAC"/>
    <property type="match status" value="1"/>
</dbReference>
<dbReference type="SUPFAM" id="SSF53850">
    <property type="entry name" value="Periplasmic binding protein-like II"/>
    <property type="match status" value="1"/>
</dbReference>
<accession>A0A1G6GI83</accession>
<dbReference type="OrthoDB" id="9787902at2"/>
<keyword evidence="3" id="KW-1003">Cell membrane</keyword>
<evidence type="ECO:0000259" key="6">
    <source>
        <dbReference type="Pfam" id="PF04069"/>
    </source>
</evidence>
<name>A0A1G6GI83_9BACI</name>
<feature type="domain" description="ABC-type glycine betaine transport system substrate-binding" evidence="6">
    <location>
        <begin position="34"/>
        <end position="273"/>
    </location>
</feature>
<dbReference type="CDD" id="cd13639">
    <property type="entry name" value="PBP2_OpuAC_like"/>
    <property type="match status" value="1"/>
</dbReference>